<dbReference type="InterPro" id="IPR003593">
    <property type="entry name" value="AAA+_ATPase"/>
</dbReference>
<dbReference type="FunFam" id="3.40.50.300:FF:000127">
    <property type="entry name" value="Ribose import ATP-binding protein RbsA"/>
    <property type="match status" value="1"/>
</dbReference>
<evidence type="ECO:0000256" key="1">
    <source>
        <dbReference type="ARBA" id="ARBA00004202"/>
    </source>
</evidence>
<keyword evidence="2" id="KW-0813">Transport</keyword>
<dbReference type="GO" id="GO:0016887">
    <property type="term" value="F:ATP hydrolysis activity"/>
    <property type="evidence" value="ECO:0007669"/>
    <property type="project" value="InterPro"/>
</dbReference>
<dbReference type="InterPro" id="IPR017871">
    <property type="entry name" value="ABC_transporter-like_CS"/>
</dbReference>
<evidence type="ECO:0000256" key="2">
    <source>
        <dbReference type="ARBA" id="ARBA00022448"/>
    </source>
</evidence>
<keyword evidence="9" id="KW-0472">Membrane</keyword>
<dbReference type="InterPro" id="IPR003439">
    <property type="entry name" value="ABC_transporter-like_ATP-bd"/>
</dbReference>
<dbReference type="SUPFAM" id="SSF52540">
    <property type="entry name" value="P-loop containing nucleoside triphosphate hydrolases"/>
    <property type="match status" value="2"/>
</dbReference>
<evidence type="ECO:0000313" key="11">
    <source>
        <dbReference type="EMBL" id="QQO10578.1"/>
    </source>
</evidence>
<reference evidence="11" key="1">
    <citation type="submission" date="2021-01" db="EMBL/GenBank/DDBJ databases">
        <title>Description of Breznakiella homolactica.</title>
        <authorList>
            <person name="Song Y."/>
            <person name="Brune A."/>
        </authorList>
    </citation>
    <scope>NUCLEOTIDE SEQUENCE</scope>
    <source>
        <strain evidence="11">RmG30</strain>
    </source>
</reference>
<evidence type="ECO:0000256" key="6">
    <source>
        <dbReference type="ARBA" id="ARBA00022741"/>
    </source>
</evidence>
<evidence type="ECO:0000256" key="7">
    <source>
        <dbReference type="ARBA" id="ARBA00022840"/>
    </source>
</evidence>
<evidence type="ECO:0000256" key="4">
    <source>
        <dbReference type="ARBA" id="ARBA00022597"/>
    </source>
</evidence>
<organism evidence="11 12">
    <name type="scientific">Breznakiella homolactica</name>
    <dbReference type="NCBI Taxonomy" id="2798577"/>
    <lineage>
        <taxon>Bacteria</taxon>
        <taxon>Pseudomonadati</taxon>
        <taxon>Spirochaetota</taxon>
        <taxon>Spirochaetia</taxon>
        <taxon>Spirochaetales</taxon>
        <taxon>Breznakiellaceae</taxon>
        <taxon>Breznakiella</taxon>
    </lineage>
</organism>
<evidence type="ECO:0000259" key="10">
    <source>
        <dbReference type="PROSITE" id="PS50893"/>
    </source>
</evidence>
<keyword evidence="8" id="KW-1278">Translocase</keyword>
<proteinExistence type="predicted"/>
<dbReference type="PANTHER" id="PTHR43790">
    <property type="entry name" value="CARBOHYDRATE TRANSPORT ATP-BINDING PROTEIN MG119-RELATED"/>
    <property type="match status" value="1"/>
</dbReference>
<dbReference type="CDD" id="cd03215">
    <property type="entry name" value="ABC_Carb_Monos_II"/>
    <property type="match status" value="1"/>
</dbReference>
<comment type="subcellular location">
    <subcellularLocation>
        <location evidence="1">Cell membrane</location>
        <topology evidence="1">Peripheral membrane protein</topology>
    </subcellularLocation>
</comment>
<accession>A0A7T8BCS9</accession>
<dbReference type="RefSeq" id="WP_215627883.1">
    <property type="nucleotide sequence ID" value="NZ_CP067089.2"/>
</dbReference>
<evidence type="ECO:0000256" key="9">
    <source>
        <dbReference type="ARBA" id="ARBA00023136"/>
    </source>
</evidence>
<protein>
    <submittedName>
        <fullName evidence="11">Sugar ABC transporter ATP-binding protein</fullName>
    </submittedName>
</protein>
<dbReference type="GO" id="GO:0005886">
    <property type="term" value="C:plasma membrane"/>
    <property type="evidence" value="ECO:0007669"/>
    <property type="project" value="UniProtKB-SubCell"/>
</dbReference>
<evidence type="ECO:0000313" key="12">
    <source>
        <dbReference type="Proteomes" id="UP000595917"/>
    </source>
</evidence>
<dbReference type="Proteomes" id="UP000595917">
    <property type="component" value="Chromosome"/>
</dbReference>
<dbReference type="KEGG" id="bhc:JFL75_06595"/>
<dbReference type="PANTHER" id="PTHR43790:SF1">
    <property type="entry name" value="XYLOSE IMPORT ATP-BINDING PROTEIN XYLG"/>
    <property type="match status" value="1"/>
</dbReference>
<keyword evidence="7 11" id="KW-0067">ATP-binding</keyword>
<name>A0A7T8BCS9_9SPIR</name>
<dbReference type="InterPro" id="IPR050107">
    <property type="entry name" value="ABC_carbohydrate_import_ATPase"/>
</dbReference>
<dbReference type="InterPro" id="IPR027417">
    <property type="entry name" value="P-loop_NTPase"/>
</dbReference>
<keyword evidence="12" id="KW-1185">Reference proteome</keyword>
<evidence type="ECO:0000256" key="8">
    <source>
        <dbReference type="ARBA" id="ARBA00022967"/>
    </source>
</evidence>
<feature type="domain" description="ABC transporter" evidence="10">
    <location>
        <begin position="266"/>
        <end position="510"/>
    </location>
</feature>
<evidence type="ECO:0000256" key="5">
    <source>
        <dbReference type="ARBA" id="ARBA00022737"/>
    </source>
</evidence>
<dbReference type="SMART" id="SM00382">
    <property type="entry name" value="AAA"/>
    <property type="match status" value="2"/>
</dbReference>
<dbReference type="EMBL" id="CP067089">
    <property type="protein sequence ID" value="QQO10578.1"/>
    <property type="molecule type" value="Genomic_DNA"/>
</dbReference>
<sequence>MAEHILEFRDVGKQFAGVRALDKVSFSVDAGEIHAIVGENGAGKSTLMKIVSGFYPAGTYEGSVFINGQEIQFKDIADAESAGVAIIYQELALVPKLNVIDNIFLGHELKTARGSIDMMAQSKRTQELLELLGLDVNPFLPVQELGVGQQQLIEIAKAINRNARIIIFDEPTAALNEKESYQLLDLIRDFKAKGITSIYVSHKLEEVLAVADRLTILRDGSTVETAPVKGNAAMNEGLIISYMVGRTIENRFPWAEKHPGDVVLEVRNWTVPHPVLEHKNALENINLSVRKGEIVGLGGLMGAGRTEFALSLIGLYQKPVTGTLAIDGREERINNPNDAIRRGLCYLTEDRKGKGLILFNSIKTNMTLASLKQFTHFSRINPMQEDAAAQGMVSGLSIKSSSLEQLAGNLSGGNQQKVVLAKWLLAQPKVLILDEPTRGIDVGAKYEIYELMNRLTADQGVGILMISSELPELLGVCDRIIVMHEGELAGELDRKNATPELFMKYATGVQ</sequence>
<dbReference type="PROSITE" id="PS00211">
    <property type="entry name" value="ABC_TRANSPORTER_1"/>
    <property type="match status" value="1"/>
</dbReference>
<gene>
    <name evidence="11" type="ORF">JFL75_06595</name>
</gene>
<dbReference type="Pfam" id="PF00005">
    <property type="entry name" value="ABC_tran"/>
    <property type="match status" value="2"/>
</dbReference>
<dbReference type="Gene3D" id="3.40.50.300">
    <property type="entry name" value="P-loop containing nucleotide triphosphate hydrolases"/>
    <property type="match status" value="2"/>
</dbReference>
<evidence type="ECO:0000256" key="3">
    <source>
        <dbReference type="ARBA" id="ARBA00022475"/>
    </source>
</evidence>
<dbReference type="GO" id="GO:0005524">
    <property type="term" value="F:ATP binding"/>
    <property type="evidence" value="ECO:0007669"/>
    <property type="project" value="UniProtKB-KW"/>
</dbReference>
<dbReference type="PROSITE" id="PS50893">
    <property type="entry name" value="ABC_TRANSPORTER_2"/>
    <property type="match status" value="2"/>
</dbReference>
<dbReference type="AlphaFoldDB" id="A0A7T8BCS9"/>
<keyword evidence="4" id="KW-0762">Sugar transport</keyword>
<feature type="domain" description="ABC transporter" evidence="10">
    <location>
        <begin position="6"/>
        <end position="244"/>
    </location>
</feature>
<keyword evidence="5" id="KW-0677">Repeat</keyword>
<keyword evidence="3" id="KW-1003">Cell membrane</keyword>
<dbReference type="CDD" id="cd03216">
    <property type="entry name" value="ABC_Carb_Monos_I"/>
    <property type="match status" value="1"/>
</dbReference>
<keyword evidence="6" id="KW-0547">Nucleotide-binding</keyword>